<evidence type="ECO:0000313" key="3">
    <source>
        <dbReference type="Proteomes" id="UP001596072"/>
    </source>
</evidence>
<dbReference type="RefSeq" id="WP_136434706.1">
    <property type="nucleotide sequence ID" value="NZ_JBHSNS010000001.1"/>
</dbReference>
<sequence>MRPAVPAALATAVAACLVATVFALVPGGRSEEGAPAELAVTTTERMVHLKRFDSRAQWRSGKAEGVRYTSGGRMAFSKPIRTGSYAGRRYDVARWTSPWVSPGFSFTELIPSWSARTPGDSWIEVRVRGRSAGGALTSFDVLARWAAGDRHVKRHSVSGQADDGTRVNVDTWRTAGLASYRLEVRVHRRTGSAAVPSLDLATVMTSRLPATAGPTSRPGVASGTLLDVPRYSQMAHAGHYPEWGGGGAAWCSPTSTSMVLGYYRRLPRPAAYAWVRSGHTDPWVDHAARMTYDHGYGGTGNWPFNTAYAAELAGKAFVTRLRNLREAERLVRAGIPPVVSIAFERGELTGAPIGSSDGHLLVIVGFRSDGAVVVNDPAARTRAGVTRVYRRAEFERLWLEASGGLTYVIHDAAHPLPAASGNW</sequence>
<dbReference type="Proteomes" id="UP001596072">
    <property type="component" value="Unassembled WGS sequence"/>
</dbReference>
<dbReference type="PROSITE" id="PS51257">
    <property type="entry name" value="PROKAR_LIPOPROTEIN"/>
    <property type="match status" value="1"/>
</dbReference>
<keyword evidence="3" id="KW-1185">Reference proteome</keyword>
<name>A0ABW0ZCX0_9ACTN</name>
<dbReference type="InterPro" id="IPR039564">
    <property type="entry name" value="Peptidase_C39-like"/>
</dbReference>
<proteinExistence type="predicted"/>
<feature type="domain" description="Peptidase C39-like" evidence="1">
    <location>
        <begin position="226"/>
        <end position="378"/>
    </location>
</feature>
<dbReference type="Gene3D" id="3.90.70.10">
    <property type="entry name" value="Cysteine proteinases"/>
    <property type="match status" value="1"/>
</dbReference>
<dbReference type="Pfam" id="PF13529">
    <property type="entry name" value="Peptidase_C39_2"/>
    <property type="match status" value="1"/>
</dbReference>
<accession>A0ABW0ZCX0</accession>
<evidence type="ECO:0000259" key="1">
    <source>
        <dbReference type="Pfam" id="PF13529"/>
    </source>
</evidence>
<protein>
    <submittedName>
        <fullName evidence="2">C39 family peptidase</fullName>
    </submittedName>
</protein>
<comment type="caution">
    <text evidence="2">The sequence shown here is derived from an EMBL/GenBank/DDBJ whole genome shotgun (WGS) entry which is preliminary data.</text>
</comment>
<reference evidence="3" key="1">
    <citation type="journal article" date="2019" name="Int. J. Syst. Evol. Microbiol.">
        <title>The Global Catalogue of Microorganisms (GCM) 10K type strain sequencing project: providing services to taxonomists for standard genome sequencing and annotation.</title>
        <authorList>
            <consortium name="The Broad Institute Genomics Platform"/>
            <consortium name="The Broad Institute Genome Sequencing Center for Infectious Disease"/>
            <person name="Wu L."/>
            <person name="Ma J."/>
        </authorList>
    </citation>
    <scope>NUCLEOTIDE SEQUENCE [LARGE SCALE GENOMIC DNA]</scope>
    <source>
        <strain evidence="3">YIM 94188</strain>
    </source>
</reference>
<evidence type="ECO:0000313" key="2">
    <source>
        <dbReference type="EMBL" id="MFC5727504.1"/>
    </source>
</evidence>
<gene>
    <name evidence="2" type="ORF">ACFPQB_01145</name>
</gene>
<dbReference type="EMBL" id="JBHSNS010000001">
    <property type="protein sequence ID" value="MFC5727504.1"/>
    <property type="molecule type" value="Genomic_DNA"/>
</dbReference>
<organism evidence="2 3">
    <name type="scientific">Nocardioides vastitatis</name>
    <dbReference type="NCBI Taxonomy" id="2568655"/>
    <lineage>
        <taxon>Bacteria</taxon>
        <taxon>Bacillati</taxon>
        <taxon>Actinomycetota</taxon>
        <taxon>Actinomycetes</taxon>
        <taxon>Propionibacteriales</taxon>
        <taxon>Nocardioidaceae</taxon>
        <taxon>Nocardioides</taxon>
    </lineage>
</organism>